<dbReference type="InterPro" id="IPR003959">
    <property type="entry name" value="ATPase_AAA_core"/>
</dbReference>
<dbReference type="SUPFAM" id="SSF52540">
    <property type="entry name" value="P-loop containing nucleoside triphosphate hydrolases"/>
    <property type="match status" value="1"/>
</dbReference>
<dbReference type="SMART" id="SM00994">
    <property type="entry name" value="zf-C4_ClpX"/>
    <property type="match status" value="1"/>
</dbReference>
<dbReference type="InterPro" id="IPR027417">
    <property type="entry name" value="P-loop_NTPase"/>
</dbReference>
<dbReference type="Pfam" id="PF07724">
    <property type="entry name" value="AAA_2"/>
    <property type="match status" value="1"/>
</dbReference>
<dbReference type="GO" id="GO:0006508">
    <property type="term" value="P:proteolysis"/>
    <property type="evidence" value="ECO:0007669"/>
    <property type="project" value="UniProtKB-KW"/>
</dbReference>
<evidence type="ECO:0000256" key="5">
    <source>
        <dbReference type="ARBA" id="ARBA00023186"/>
    </source>
</evidence>
<evidence type="ECO:0000256" key="2">
    <source>
        <dbReference type="ARBA" id="ARBA00022741"/>
    </source>
</evidence>
<keyword evidence="5 6" id="KW-0143">Chaperone</keyword>
<dbReference type="InterPro" id="IPR038366">
    <property type="entry name" value="Znf_CppX_C4_sf"/>
</dbReference>
<dbReference type="InterPro" id="IPR025662">
    <property type="entry name" value="Sigma_54_int_dom_ATP-bd_1"/>
</dbReference>
<comment type="caution">
    <text evidence="6">Lacks conserved residue(s) required for the propagation of feature annotation.</text>
</comment>
<dbReference type="GO" id="GO:0008233">
    <property type="term" value="F:peptidase activity"/>
    <property type="evidence" value="ECO:0007669"/>
    <property type="project" value="UniProtKB-KW"/>
</dbReference>
<dbReference type="NCBIfam" id="NF003745">
    <property type="entry name" value="PRK05342.1"/>
    <property type="match status" value="1"/>
</dbReference>
<dbReference type="SUPFAM" id="SSF57716">
    <property type="entry name" value="Glucocorticoid receptor-like (DNA-binding domain)"/>
    <property type="match status" value="1"/>
</dbReference>
<dbReference type="Pfam" id="PF10431">
    <property type="entry name" value="ClpB_D2-small"/>
    <property type="match status" value="1"/>
</dbReference>
<dbReference type="PANTHER" id="PTHR48102:SF7">
    <property type="entry name" value="ATP-DEPENDENT CLP PROTEASE ATP-BINDING SUBUNIT CLPX-LIKE, MITOCHONDRIAL"/>
    <property type="match status" value="1"/>
</dbReference>
<dbReference type="InterPro" id="IPR059188">
    <property type="entry name" value="Znf_CLPX-like"/>
</dbReference>
<evidence type="ECO:0000256" key="4">
    <source>
        <dbReference type="ARBA" id="ARBA00022840"/>
    </source>
</evidence>
<evidence type="ECO:0000313" key="10">
    <source>
        <dbReference type="Proteomes" id="UP000601361"/>
    </source>
</evidence>
<feature type="binding site" evidence="6 7">
    <location>
        <position position="31"/>
    </location>
    <ligand>
        <name>Zn(2+)</name>
        <dbReference type="ChEBI" id="CHEBI:29105"/>
    </ligand>
</feature>
<comment type="caution">
    <text evidence="9">The sequence shown here is derived from an EMBL/GenBank/DDBJ whole genome shotgun (WGS) entry which is preliminary data.</text>
</comment>
<feature type="binding site" evidence="6 7">
    <location>
        <position position="6"/>
    </location>
    <ligand>
        <name>Zn(2+)</name>
        <dbReference type="ChEBI" id="CHEBI:29105"/>
    </ligand>
</feature>
<keyword evidence="10" id="KW-1185">Reference proteome</keyword>
<dbReference type="GO" id="GO:0005524">
    <property type="term" value="F:ATP binding"/>
    <property type="evidence" value="ECO:0007669"/>
    <property type="project" value="UniProtKB-KW"/>
</dbReference>
<evidence type="ECO:0000256" key="3">
    <source>
        <dbReference type="ARBA" id="ARBA00022833"/>
    </source>
</evidence>
<dbReference type="NCBIfam" id="TIGR00382">
    <property type="entry name" value="clpX"/>
    <property type="match status" value="1"/>
</dbReference>
<dbReference type="Gene3D" id="3.40.50.300">
    <property type="entry name" value="P-loop containing nucleotide triphosphate hydrolases"/>
    <property type="match status" value="1"/>
</dbReference>
<keyword evidence="1 6" id="KW-0479">Metal-binding</keyword>
<keyword evidence="3 6" id="KW-0862">Zinc</keyword>
<comment type="similarity">
    <text evidence="6 7">Belongs to the ClpX chaperone family.</text>
</comment>
<dbReference type="Pfam" id="PF06689">
    <property type="entry name" value="zf-C4_ClpX"/>
    <property type="match status" value="1"/>
</dbReference>
<comment type="function">
    <text evidence="6">ATP-dependent specificity component of the Clp protease. It directs the protease to specific substrates. Can perform chaperone functions in the absence of ClpP.</text>
</comment>
<evidence type="ECO:0000313" key="9">
    <source>
        <dbReference type="EMBL" id="GGG56808.1"/>
    </source>
</evidence>
<dbReference type="Proteomes" id="UP000601361">
    <property type="component" value="Unassembled WGS sequence"/>
</dbReference>
<sequence>MADITCSFCGKSKKDVSVMISGINAHICERCVGQAQQILNEENKIRANSKTPKFNLVKPREMKEYLDQYVVGQDEAKKVMSVAVYNHYKRLMQKPQKDDVLIEKSNIIMVGETGTGKTFLTKMLANILQVPFCIADATVLTEAGYVGEDVESILTRLLQAADYNVEAAERGIVYIDEIDKIARKSDNPSITRDVSGEGVQQAMLKLLEGTTVNVPPHGGRKHPEQKMITVNTENILFICGGAFVGIERIIKNRLNTKPIGFAKTQLEEKIDTQNFLRYVTAQDLKAFGLIPELIGRLPVLTHLNPLDHATLRKILTEPKNSIVKQYQRLFDMESIQLSFSEGALEYIVVKADEYRLGARGLRSICEAIMTDAMFDMPSEEGVKELVIDEEYARSKFEQTALKQLRAA</sequence>
<dbReference type="InterPro" id="IPR019489">
    <property type="entry name" value="Clp_ATPase_C"/>
</dbReference>
<dbReference type="PROSITE" id="PS00675">
    <property type="entry name" value="SIGMA54_INTERACT_1"/>
    <property type="match status" value="1"/>
</dbReference>
<reference evidence="10" key="1">
    <citation type="journal article" date="2019" name="Int. J. Syst. Evol. Microbiol.">
        <title>The Global Catalogue of Microorganisms (GCM) 10K type strain sequencing project: providing services to taxonomists for standard genome sequencing and annotation.</title>
        <authorList>
            <consortium name="The Broad Institute Genomics Platform"/>
            <consortium name="The Broad Institute Genome Sequencing Center for Infectious Disease"/>
            <person name="Wu L."/>
            <person name="Ma J."/>
        </authorList>
    </citation>
    <scope>NUCLEOTIDE SEQUENCE [LARGE SCALE GENOMIC DNA]</scope>
    <source>
        <strain evidence="10">CGMCC 1.12990</strain>
    </source>
</reference>
<dbReference type="InterPro" id="IPR004487">
    <property type="entry name" value="Clp_protease_ATP-bd_su_ClpX"/>
</dbReference>
<dbReference type="EMBL" id="BMGS01000010">
    <property type="protein sequence ID" value="GGG56808.1"/>
    <property type="molecule type" value="Genomic_DNA"/>
</dbReference>
<dbReference type="PROSITE" id="PS51902">
    <property type="entry name" value="CLPX_ZB"/>
    <property type="match status" value="1"/>
</dbReference>
<comment type="subunit">
    <text evidence="6">Component of the ClpX-ClpP complex. Forms a hexameric ring that, in the presence of ATP, binds to fourteen ClpP subunits assembled into a disk-like structure with a central cavity, resembling the structure of eukaryotic proteasomes.</text>
</comment>
<organism evidence="9 10">
    <name type="scientific">Hymenobacter glacieicola</name>
    <dbReference type="NCBI Taxonomy" id="1562124"/>
    <lineage>
        <taxon>Bacteria</taxon>
        <taxon>Pseudomonadati</taxon>
        <taxon>Bacteroidota</taxon>
        <taxon>Cytophagia</taxon>
        <taxon>Cytophagales</taxon>
        <taxon>Hymenobacteraceae</taxon>
        <taxon>Hymenobacter</taxon>
    </lineage>
</organism>
<feature type="domain" description="ClpX-type ZB" evidence="8">
    <location>
        <begin position="1"/>
        <end position="47"/>
    </location>
</feature>
<dbReference type="SMART" id="SM01086">
    <property type="entry name" value="ClpB_D2-small"/>
    <property type="match status" value="1"/>
</dbReference>
<dbReference type="InterPro" id="IPR010603">
    <property type="entry name" value="Znf_CppX_C4"/>
</dbReference>
<keyword evidence="9" id="KW-0378">Hydrolase</keyword>
<dbReference type="InterPro" id="IPR046425">
    <property type="entry name" value="ClpX_bact"/>
</dbReference>
<dbReference type="RefSeq" id="WP_188559267.1">
    <property type="nucleotide sequence ID" value="NZ_BMGS01000010.1"/>
</dbReference>
<feature type="binding site" evidence="6 7">
    <location>
        <position position="9"/>
    </location>
    <ligand>
        <name>Zn(2+)</name>
        <dbReference type="ChEBI" id="CHEBI:29105"/>
    </ligand>
</feature>
<protein>
    <recommendedName>
        <fullName evidence="6">ATP-dependent Clp protease ATP-binding subunit ClpX</fullName>
    </recommendedName>
</protein>
<dbReference type="Gene3D" id="6.20.220.10">
    <property type="entry name" value="ClpX chaperone, C4-type zinc finger domain"/>
    <property type="match status" value="1"/>
</dbReference>
<dbReference type="CDD" id="cd19497">
    <property type="entry name" value="RecA-like_ClpX"/>
    <property type="match status" value="1"/>
</dbReference>
<dbReference type="InterPro" id="IPR050052">
    <property type="entry name" value="ATP-dep_Clp_protease_ClpX"/>
</dbReference>
<evidence type="ECO:0000256" key="6">
    <source>
        <dbReference type="HAMAP-Rule" id="MF_00175"/>
    </source>
</evidence>
<keyword evidence="4 6" id="KW-0067">ATP-binding</keyword>
<dbReference type="HAMAP" id="MF_00175">
    <property type="entry name" value="ClpX"/>
    <property type="match status" value="1"/>
</dbReference>
<dbReference type="InterPro" id="IPR003593">
    <property type="entry name" value="AAA+_ATPase"/>
</dbReference>
<keyword evidence="2 6" id="KW-0547">Nucleotide-binding</keyword>
<proteinExistence type="inferred from homology"/>
<name>A0ABQ1X5V3_9BACT</name>
<evidence type="ECO:0000259" key="8">
    <source>
        <dbReference type="PROSITE" id="PS51902"/>
    </source>
</evidence>
<dbReference type="Gene3D" id="1.10.8.60">
    <property type="match status" value="1"/>
</dbReference>
<dbReference type="SMART" id="SM00382">
    <property type="entry name" value="AAA"/>
    <property type="match status" value="1"/>
</dbReference>
<evidence type="ECO:0000256" key="1">
    <source>
        <dbReference type="ARBA" id="ARBA00022723"/>
    </source>
</evidence>
<accession>A0ABQ1X5V3</accession>
<feature type="binding site" evidence="6 7">
    <location>
        <position position="28"/>
    </location>
    <ligand>
        <name>Zn(2+)</name>
        <dbReference type="ChEBI" id="CHEBI:29105"/>
    </ligand>
</feature>
<evidence type="ECO:0000256" key="7">
    <source>
        <dbReference type="PROSITE-ProRule" id="PRU01250"/>
    </source>
</evidence>
<dbReference type="PANTHER" id="PTHR48102">
    <property type="entry name" value="ATP-DEPENDENT CLP PROTEASE ATP-BINDING SUBUNIT CLPX-LIKE, MITOCHONDRIAL-RELATED"/>
    <property type="match status" value="1"/>
</dbReference>
<keyword evidence="9" id="KW-0645">Protease</keyword>
<gene>
    <name evidence="6 9" type="primary">clpX</name>
    <name evidence="9" type="ORF">GCM10011378_36190</name>
</gene>